<evidence type="ECO:0000313" key="3">
    <source>
        <dbReference type="Proteomes" id="UP000005627"/>
    </source>
</evidence>
<dbReference type="Proteomes" id="UP000005627">
    <property type="component" value="Chromosome 7"/>
</dbReference>
<protein>
    <submittedName>
        <fullName evidence="2">Uncharacterized protein</fullName>
    </submittedName>
</protein>
<dbReference type="FunCoup" id="G8ZYL4">
    <property type="interactions" value="25"/>
</dbReference>
<dbReference type="RefSeq" id="XP_003682700.1">
    <property type="nucleotide sequence ID" value="XM_003682652.1"/>
</dbReference>
<dbReference type="InterPro" id="IPR007727">
    <property type="entry name" value="Spo12"/>
</dbReference>
<sequence length="111" mass="12383">MSGGAMKDTMEKKVLQAGDEQVKSRLEMLRSKSSLHRAICKKRGSGDGVAKVQKLRIRHKFASPTDSLLSPCSQKLTQHKAKLFVAKSNPTKLNFATKHQQNSDEDEDEDD</sequence>
<dbReference type="STRING" id="1076872.G8ZYL4"/>
<feature type="compositionally biased region" description="Basic and acidic residues" evidence="1">
    <location>
        <begin position="8"/>
        <end position="21"/>
    </location>
</feature>
<dbReference type="HOGENOM" id="CLU_2160171_0_0_1"/>
<organism evidence="2 3">
    <name type="scientific">Torulaspora delbrueckii</name>
    <name type="common">Yeast</name>
    <name type="synonym">Candida colliculosa</name>
    <dbReference type="NCBI Taxonomy" id="4950"/>
    <lineage>
        <taxon>Eukaryota</taxon>
        <taxon>Fungi</taxon>
        <taxon>Dikarya</taxon>
        <taxon>Ascomycota</taxon>
        <taxon>Saccharomycotina</taxon>
        <taxon>Saccharomycetes</taxon>
        <taxon>Saccharomycetales</taxon>
        <taxon>Saccharomycetaceae</taxon>
        <taxon>Torulaspora</taxon>
    </lineage>
</organism>
<proteinExistence type="predicted"/>
<feature type="region of interest" description="Disordered" evidence="1">
    <location>
        <begin position="92"/>
        <end position="111"/>
    </location>
</feature>
<evidence type="ECO:0000313" key="2">
    <source>
        <dbReference type="EMBL" id="CCE93489.1"/>
    </source>
</evidence>
<dbReference type="InParanoid" id="G8ZYL4"/>
<dbReference type="GeneID" id="11504547"/>
<dbReference type="eggNOG" id="ENOG502SCGC">
    <property type="taxonomic scope" value="Eukaryota"/>
</dbReference>
<keyword evidence="3" id="KW-1185">Reference proteome</keyword>
<dbReference type="AlphaFoldDB" id="G8ZYL4"/>
<reference evidence="2 3" key="1">
    <citation type="journal article" date="2011" name="Proc. Natl. Acad. Sci. U.S.A.">
        <title>Evolutionary erosion of yeast sex chromosomes by mating-type switching accidents.</title>
        <authorList>
            <person name="Gordon J.L."/>
            <person name="Armisen D."/>
            <person name="Proux-Wera E."/>
            <person name="Oheigeartaigh S.S."/>
            <person name="Byrne K.P."/>
            <person name="Wolfe K.H."/>
        </authorList>
    </citation>
    <scope>NUCLEOTIDE SEQUENCE [LARGE SCALE GENOMIC DNA]</scope>
    <source>
        <strain evidence="3">ATCC 10662 / CBS 1146 / NBRC 0425 / NCYC 2629 / NRRL Y-866</strain>
    </source>
</reference>
<dbReference type="Pfam" id="PF05032">
    <property type="entry name" value="Spo12"/>
    <property type="match status" value="1"/>
</dbReference>
<evidence type="ECO:0000256" key="1">
    <source>
        <dbReference type="SAM" id="MobiDB-lite"/>
    </source>
</evidence>
<dbReference type="EMBL" id="HE616748">
    <property type="protein sequence ID" value="CCE93489.1"/>
    <property type="molecule type" value="Genomic_DNA"/>
</dbReference>
<feature type="region of interest" description="Disordered" evidence="1">
    <location>
        <begin position="1"/>
        <end position="21"/>
    </location>
</feature>
<dbReference type="KEGG" id="tdl:TDEL_0G01220"/>
<dbReference type="OrthoDB" id="5578329at2759"/>
<name>G8ZYL4_TORDE</name>
<accession>G8ZYL4</accession>
<gene>
    <name evidence="2" type="primary">TDEL0G01220</name>
    <name evidence="2" type="ORF">TDEL_0G01220</name>
</gene>